<organism evidence="7 8">
    <name type="scientific">Bremerella cremea</name>
    <dbReference type="NCBI Taxonomy" id="1031537"/>
    <lineage>
        <taxon>Bacteria</taxon>
        <taxon>Pseudomonadati</taxon>
        <taxon>Planctomycetota</taxon>
        <taxon>Planctomycetia</taxon>
        <taxon>Pirellulales</taxon>
        <taxon>Pirellulaceae</taxon>
        <taxon>Bremerella</taxon>
    </lineage>
</organism>
<proteinExistence type="predicted"/>
<evidence type="ECO:0000256" key="1">
    <source>
        <dbReference type="ARBA" id="ARBA00004651"/>
    </source>
</evidence>
<feature type="transmembrane region" description="Helical" evidence="6">
    <location>
        <begin position="324"/>
        <end position="343"/>
    </location>
</feature>
<feature type="transmembrane region" description="Helical" evidence="6">
    <location>
        <begin position="162"/>
        <end position="180"/>
    </location>
</feature>
<feature type="transmembrane region" description="Helical" evidence="6">
    <location>
        <begin position="349"/>
        <end position="370"/>
    </location>
</feature>
<dbReference type="AlphaFoldDB" id="A0A368KRB3"/>
<dbReference type="PANTHER" id="PTHR42770:SF11">
    <property type="entry name" value="INNER MEMBRANE TRANSPORT PROTEIN YBAT"/>
    <property type="match status" value="1"/>
</dbReference>
<name>A0A368KRB3_9BACT</name>
<dbReference type="Gene3D" id="1.20.1740.10">
    <property type="entry name" value="Amino acid/polyamine transporter I"/>
    <property type="match status" value="1"/>
</dbReference>
<protein>
    <submittedName>
        <fullName evidence="7">Amino acid permease</fullName>
    </submittedName>
</protein>
<accession>A0A368KRB3</accession>
<comment type="caution">
    <text evidence="7">The sequence shown here is derived from an EMBL/GenBank/DDBJ whole genome shotgun (WGS) entry which is preliminary data.</text>
</comment>
<evidence type="ECO:0000256" key="3">
    <source>
        <dbReference type="ARBA" id="ARBA00022692"/>
    </source>
</evidence>
<dbReference type="EMBL" id="QPEX01000024">
    <property type="protein sequence ID" value="RCS49341.1"/>
    <property type="molecule type" value="Genomic_DNA"/>
</dbReference>
<evidence type="ECO:0000313" key="7">
    <source>
        <dbReference type="EMBL" id="RCS49341.1"/>
    </source>
</evidence>
<evidence type="ECO:0000256" key="2">
    <source>
        <dbReference type="ARBA" id="ARBA00022475"/>
    </source>
</evidence>
<feature type="transmembrane region" description="Helical" evidence="6">
    <location>
        <begin position="192"/>
        <end position="212"/>
    </location>
</feature>
<dbReference type="GO" id="GO:0005886">
    <property type="term" value="C:plasma membrane"/>
    <property type="evidence" value="ECO:0007669"/>
    <property type="project" value="UniProtKB-SubCell"/>
</dbReference>
<dbReference type="InterPro" id="IPR050367">
    <property type="entry name" value="APC_superfamily"/>
</dbReference>
<dbReference type="InterPro" id="IPR002293">
    <property type="entry name" value="AA/rel_permease1"/>
</dbReference>
<feature type="transmembrane region" description="Helical" evidence="6">
    <location>
        <begin position="53"/>
        <end position="70"/>
    </location>
</feature>
<reference evidence="7 8" key="1">
    <citation type="submission" date="2018-07" db="EMBL/GenBank/DDBJ databases">
        <title>Comparative genomes isolates from brazilian mangrove.</title>
        <authorList>
            <person name="De Araujo J.E."/>
            <person name="Taketani R.G."/>
            <person name="Silva M.C.P."/>
            <person name="Lourenco M.V."/>
            <person name="Oliveira V.M."/>
            <person name="Andreote F.D."/>
        </authorList>
    </citation>
    <scope>NUCLEOTIDE SEQUENCE [LARGE SCALE GENOMIC DNA]</scope>
    <source>
        <strain evidence="7 8">HEX PRIS-MGV</strain>
    </source>
</reference>
<dbReference type="OrthoDB" id="9780162at2"/>
<sequence length="454" mass="47224">MTSSSPKSADRSPPSPKIGVLGAAAIGIGGMVGGGIFAVLGTAVALAGGGTPVAFLLAGAIALLTSYSYARLSVTFPSAGGTLVFLDRAFGVNLLTGTLNTTLWLSYLVTIALYAAAFGSYAATFFSDASPLLKHILASVAILAPAAINLLNSDIISKSETIVVVIKLSLLALVIAAGVTHIDPERLQPSTWADPLSLVMGGMVIFVAYEGFELIANAAEDVKNPTQTLPRAYLGCVAFVVLLYVLVSIVTVGSVSPDKIAQAKDYALAAAAKPSLGNTGFVLVSISALLATFSAINATIYGNARLGFSLAKDGDLPKLLENRVWNRPVAGVLLTSGLSLLLVNLIDLQAIAILGSAGFLVIFAFVNMAAFRLANETQANRWIVALAAIACLAALAALLLNTYQTDPKALFVFGGLLVSATLFELIYPRFAKRQKRHLHHKFCSQGQAPATETD</sequence>
<evidence type="ECO:0000313" key="8">
    <source>
        <dbReference type="Proteomes" id="UP000253562"/>
    </source>
</evidence>
<feature type="transmembrane region" description="Helical" evidence="6">
    <location>
        <begin position="232"/>
        <end position="255"/>
    </location>
</feature>
<keyword evidence="5 6" id="KW-0472">Membrane</keyword>
<dbReference type="Pfam" id="PF13520">
    <property type="entry name" value="AA_permease_2"/>
    <property type="match status" value="1"/>
</dbReference>
<comment type="subcellular location">
    <subcellularLocation>
        <location evidence="1">Cell membrane</location>
        <topology evidence="1">Multi-pass membrane protein</topology>
    </subcellularLocation>
</comment>
<dbReference type="GO" id="GO:0022857">
    <property type="term" value="F:transmembrane transporter activity"/>
    <property type="evidence" value="ECO:0007669"/>
    <property type="project" value="InterPro"/>
</dbReference>
<feature type="transmembrane region" description="Helical" evidence="6">
    <location>
        <begin position="409"/>
        <end position="427"/>
    </location>
</feature>
<keyword evidence="4 6" id="KW-1133">Transmembrane helix</keyword>
<feature type="transmembrane region" description="Helical" evidence="6">
    <location>
        <begin position="382"/>
        <end position="403"/>
    </location>
</feature>
<keyword evidence="3 6" id="KW-0812">Transmembrane</keyword>
<dbReference type="RefSeq" id="WP_114369056.1">
    <property type="nucleotide sequence ID" value="NZ_QPEX01000024.1"/>
</dbReference>
<gene>
    <name evidence="7" type="ORF">DTL42_12465</name>
</gene>
<dbReference type="Proteomes" id="UP000253562">
    <property type="component" value="Unassembled WGS sequence"/>
</dbReference>
<feature type="transmembrane region" description="Helical" evidence="6">
    <location>
        <begin position="103"/>
        <end position="126"/>
    </location>
</feature>
<evidence type="ECO:0000256" key="4">
    <source>
        <dbReference type="ARBA" id="ARBA00022989"/>
    </source>
</evidence>
<evidence type="ECO:0000256" key="6">
    <source>
        <dbReference type="SAM" id="Phobius"/>
    </source>
</evidence>
<keyword evidence="2" id="KW-1003">Cell membrane</keyword>
<dbReference type="PANTHER" id="PTHR42770">
    <property type="entry name" value="AMINO ACID TRANSPORTER-RELATED"/>
    <property type="match status" value="1"/>
</dbReference>
<feature type="transmembrane region" description="Helical" evidence="6">
    <location>
        <begin position="281"/>
        <end position="303"/>
    </location>
</feature>
<evidence type="ECO:0000256" key="5">
    <source>
        <dbReference type="ARBA" id="ARBA00023136"/>
    </source>
</evidence>
<feature type="transmembrane region" description="Helical" evidence="6">
    <location>
        <begin position="76"/>
        <end position="96"/>
    </location>
</feature>
<feature type="transmembrane region" description="Helical" evidence="6">
    <location>
        <begin position="20"/>
        <end position="46"/>
    </location>
</feature>
<feature type="transmembrane region" description="Helical" evidence="6">
    <location>
        <begin position="132"/>
        <end position="150"/>
    </location>
</feature>
<dbReference type="PIRSF" id="PIRSF006060">
    <property type="entry name" value="AA_transporter"/>
    <property type="match status" value="1"/>
</dbReference>